<gene>
    <name evidence="1" type="ORF">G8O30_00605</name>
</gene>
<dbReference type="AlphaFoldDB" id="A0A7S8C8X2"/>
<dbReference type="EMBL" id="CP049742">
    <property type="protein sequence ID" value="QPC45580.1"/>
    <property type="molecule type" value="Genomic_DNA"/>
</dbReference>
<reference evidence="1 2" key="1">
    <citation type="submission" date="2019-07" db="EMBL/GenBank/DDBJ databases">
        <title>Genome sequence of 2 isolates from Red Sea Mangroves.</title>
        <authorList>
            <person name="Sefrji F."/>
            <person name="Michoud G."/>
            <person name="Merlino G."/>
            <person name="Daffonchio D."/>
        </authorList>
    </citation>
    <scope>NUCLEOTIDE SEQUENCE [LARGE SCALE GENOMIC DNA]</scope>
    <source>
        <strain evidence="1 2">R1DC41</strain>
    </source>
</reference>
<dbReference type="Proteomes" id="UP000593626">
    <property type="component" value="Chromosome"/>
</dbReference>
<dbReference type="InterPro" id="IPR021377">
    <property type="entry name" value="DUF3006"/>
</dbReference>
<organism evidence="1 2">
    <name type="scientific">Mangrovibacillus cuniculi</name>
    <dbReference type="NCBI Taxonomy" id="2593652"/>
    <lineage>
        <taxon>Bacteria</taxon>
        <taxon>Bacillati</taxon>
        <taxon>Bacillota</taxon>
        <taxon>Bacilli</taxon>
        <taxon>Bacillales</taxon>
        <taxon>Bacillaceae</taxon>
        <taxon>Mangrovibacillus</taxon>
    </lineage>
</organism>
<evidence type="ECO:0000313" key="1">
    <source>
        <dbReference type="EMBL" id="QPC45580.1"/>
    </source>
</evidence>
<evidence type="ECO:0000313" key="2">
    <source>
        <dbReference type="Proteomes" id="UP000593626"/>
    </source>
</evidence>
<sequence length="83" mass="9494">MKKYIVDSIENQLVTLLSADNEAQKVVVSFNDFNKSIKDGDRISADIDQSGIVVKYILLKEETKEFKKKNEDLLNKLSENNTE</sequence>
<dbReference type="KEGG" id="mcui:G8O30_00605"/>
<dbReference type="RefSeq" id="WP_239673086.1">
    <property type="nucleotide sequence ID" value="NZ_CP049742.1"/>
</dbReference>
<protein>
    <submittedName>
        <fullName evidence="1">DUF3006 family protein</fullName>
    </submittedName>
</protein>
<keyword evidence="2" id="KW-1185">Reference proteome</keyword>
<proteinExistence type="predicted"/>
<dbReference type="Pfam" id="PF11213">
    <property type="entry name" value="DUF3006"/>
    <property type="match status" value="1"/>
</dbReference>
<name>A0A7S8C8X2_9BACI</name>
<accession>A0A7S8C8X2</accession>